<protein>
    <submittedName>
        <fullName evidence="3">ABC transporter permease</fullName>
    </submittedName>
</protein>
<dbReference type="EMBL" id="NOXF01000001">
    <property type="protein sequence ID" value="PEQ25993.1"/>
    <property type="molecule type" value="Genomic_DNA"/>
</dbReference>
<dbReference type="Pfam" id="PF12730">
    <property type="entry name" value="ABC2_membrane_4"/>
    <property type="match status" value="1"/>
</dbReference>
<feature type="transmembrane region" description="Helical" evidence="1">
    <location>
        <begin position="59"/>
        <end position="81"/>
    </location>
</feature>
<feature type="transmembrane region" description="Helical" evidence="1">
    <location>
        <begin position="102"/>
        <end position="130"/>
    </location>
</feature>
<dbReference type="AlphaFoldDB" id="A7VW91"/>
<evidence type="ECO:0000313" key="3">
    <source>
        <dbReference type="EMBL" id="PEQ25993.1"/>
    </source>
</evidence>
<evidence type="ECO:0000313" key="5">
    <source>
        <dbReference type="Proteomes" id="UP000220611"/>
    </source>
</evidence>
<dbReference type="PANTHER" id="PTHR37305">
    <property type="entry name" value="INTEGRAL MEMBRANE PROTEIN-RELATED"/>
    <property type="match status" value="1"/>
</dbReference>
<proteinExistence type="predicted"/>
<dbReference type="HOGENOM" id="CLU_082065_0_0_9"/>
<dbReference type="Proteomes" id="UP000003490">
    <property type="component" value="Unassembled WGS sequence"/>
</dbReference>
<keyword evidence="1" id="KW-0472">Membrane</keyword>
<evidence type="ECO:0000313" key="4">
    <source>
        <dbReference type="Proteomes" id="UP000003490"/>
    </source>
</evidence>
<feature type="transmembrane region" description="Helical" evidence="1">
    <location>
        <begin position="173"/>
        <end position="195"/>
    </location>
</feature>
<organism evidence="2 4">
    <name type="scientific">[Clostridium] leptum DSM 753</name>
    <dbReference type="NCBI Taxonomy" id="428125"/>
    <lineage>
        <taxon>Bacteria</taxon>
        <taxon>Bacillati</taxon>
        <taxon>Bacillota</taxon>
        <taxon>Clostridia</taxon>
        <taxon>Eubacteriales</taxon>
        <taxon>Oscillospiraceae</taxon>
        <taxon>Oscillospiraceae incertae sedis</taxon>
    </lineage>
</organism>
<evidence type="ECO:0000313" key="2">
    <source>
        <dbReference type="EMBL" id="EDO60038.1"/>
    </source>
</evidence>
<keyword evidence="5" id="KW-1185">Reference proteome</keyword>
<dbReference type="Proteomes" id="UP000220611">
    <property type="component" value="Unassembled WGS sequence"/>
</dbReference>
<gene>
    <name evidence="3" type="ORF">CH238_03120</name>
    <name evidence="2" type="ORF">CLOLEP_02855</name>
</gene>
<name>A7VW91_9FIRM</name>
<accession>A7VW91</accession>
<feature type="transmembrane region" description="Helical" evidence="1">
    <location>
        <begin position="142"/>
        <end position="166"/>
    </location>
</feature>
<reference evidence="2 4" key="1">
    <citation type="submission" date="2007-08" db="EMBL/GenBank/DDBJ databases">
        <title>Draft genome sequence of Clostridium leptum (DSM 753).</title>
        <authorList>
            <person name="Sudarsanam P."/>
            <person name="Ley R."/>
            <person name="Guruge J."/>
            <person name="Turnbaugh P.J."/>
            <person name="Mahowald M."/>
            <person name="Liep D."/>
            <person name="Gordon J."/>
        </authorList>
    </citation>
    <scope>NUCLEOTIDE SEQUENCE [LARGE SCALE GENOMIC DNA]</scope>
    <source>
        <strain evidence="2 4">DSM 753</strain>
    </source>
</reference>
<keyword evidence="1" id="KW-1133">Transmembrane helix</keyword>
<feature type="transmembrane region" description="Helical" evidence="1">
    <location>
        <begin position="231"/>
        <end position="249"/>
    </location>
</feature>
<reference evidence="3 5" key="3">
    <citation type="submission" date="2017-07" db="EMBL/GenBank/DDBJ databases">
        <title>Prevalence of linear plasmids in Cutibacterium (Propionibacterium) acnes isolates obtained from prostatic tissue.</title>
        <authorList>
            <person name="Davidsson S."/>
            <person name="Carlsson J."/>
            <person name="Molling P."/>
            <person name="Andren O."/>
            <person name="Andersson S.-O."/>
            <person name="Brzuszkiewicz E."/>
            <person name="Poehlein A."/>
            <person name="Al-Zeer M."/>
            <person name="Brinkmann V."/>
            <person name="Scavenius C."/>
            <person name="Nazipi S."/>
            <person name="Soderquist B."/>
            <person name="Bruggemann H."/>
        </authorList>
    </citation>
    <scope>NUCLEOTIDE SEQUENCE [LARGE SCALE GENOMIC DNA]</scope>
    <source>
        <strain evidence="3 5">DSM 753</strain>
    </source>
</reference>
<dbReference type="PANTHER" id="PTHR37305:SF1">
    <property type="entry name" value="MEMBRANE PROTEIN"/>
    <property type="match status" value="1"/>
</dbReference>
<comment type="caution">
    <text evidence="2">The sequence shown here is derived from an EMBL/GenBank/DDBJ whole genome shotgun (WGS) entry which is preliminary data.</text>
</comment>
<dbReference type="OrthoDB" id="2388369at2"/>
<evidence type="ECO:0000256" key="1">
    <source>
        <dbReference type="SAM" id="Phobius"/>
    </source>
</evidence>
<dbReference type="eggNOG" id="COG1277">
    <property type="taxonomic scope" value="Bacteria"/>
</dbReference>
<sequence>MSGLLKSDFYKLSKMKSFPICLLIVVALTVGSVFIQDYSAQFLGEGIVYNGSNQLLSTFAGDCKIFIAIVVSIFAASEFGFGTIKNTASRGFSRISIYFSKLIVSCFIALMIQLVYSIAYTGTATILWGFGEVSASYWPETLKIVGLEFLLTFAYTAVFVMVAMLIRQSGGAIAINLCITMQFIYLFVSLAQMALHEFFNLEAALSDYLLSTNAAYLVNGQVTSELMTRSLAVGIIYFIAFTVLGLWSFQKRDIK</sequence>
<dbReference type="EMBL" id="ABCB02000020">
    <property type="protein sequence ID" value="EDO60038.1"/>
    <property type="molecule type" value="Genomic_DNA"/>
</dbReference>
<keyword evidence="1" id="KW-0812">Transmembrane</keyword>
<reference evidence="2 4" key="2">
    <citation type="submission" date="2007-08" db="EMBL/GenBank/DDBJ databases">
        <authorList>
            <person name="Fulton L."/>
            <person name="Clifton S."/>
            <person name="Fulton B."/>
            <person name="Xu J."/>
            <person name="Minx P."/>
            <person name="Pepin K.H."/>
            <person name="Johnson M."/>
            <person name="Thiruvilangam P."/>
            <person name="Bhonagiri V."/>
            <person name="Nash W.E."/>
            <person name="Wang C."/>
            <person name="Mardis E.R."/>
            <person name="Wilson R.K."/>
        </authorList>
    </citation>
    <scope>NUCLEOTIDE SEQUENCE [LARGE SCALE GENOMIC DNA]</scope>
    <source>
        <strain evidence="2 4">DSM 753</strain>
    </source>
</reference>